<feature type="region of interest" description="Disordered" evidence="1">
    <location>
        <begin position="50"/>
        <end position="95"/>
    </location>
</feature>
<dbReference type="Gene3D" id="1.10.8.10">
    <property type="entry name" value="DNA helicase RuvA subunit, C-terminal domain"/>
    <property type="match status" value="1"/>
</dbReference>
<dbReference type="Pfam" id="PF14555">
    <property type="entry name" value="UBA_4"/>
    <property type="match status" value="1"/>
</dbReference>
<dbReference type="InterPro" id="IPR009060">
    <property type="entry name" value="UBA-like_sf"/>
</dbReference>
<name>A0A835XQ03_9CHLO</name>
<dbReference type="PANTHER" id="PTHR23322:SF6">
    <property type="entry name" value="UBX DOMAIN-CONTAINING PROTEIN 7"/>
    <property type="match status" value="1"/>
</dbReference>
<dbReference type="InterPro" id="IPR003903">
    <property type="entry name" value="UIM_dom"/>
</dbReference>
<dbReference type="PANTHER" id="PTHR23322">
    <property type="entry name" value="FAS-ASSOCIATED PROTEIN"/>
    <property type="match status" value="1"/>
</dbReference>
<dbReference type="Proteomes" id="UP000612055">
    <property type="component" value="Unassembled WGS sequence"/>
</dbReference>
<accession>A0A835XQ03</accession>
<gene>
    <name evidence="3" type="ORF">HYH03_013515</name>
</gene>
<dbReference type="Pfam" id="PF00789">
    <property type="entry name" value="UBX"/>
    <property type="match status" value="1"/>
</dbReference>
<dbReference type="SUPFAM" id="SSF54236">
    <property type="entry name" value="Ubiquitin-like"/>
    <property type="match status" value="1"/>
</dbReference>
<dbReference type="AlphaFoldDB" id="A0A835XQ03"/>
<feature type="domain" description="UBX" evidence="2">
    <location>
        <begin position="437"/>
        <end position="512"/>
    </location>
</feature>
<dbReference type="SUPFAM" id="SSF46934">
    <property type="entry name" value="UBA-like"/>
    <property type="match status" value="1"/>
</dbReference>
<reference evidence="3" key="1">
    <citation type="journal article" date="2020" name="bioRxiv">
        <title>Comparative genomics of Chlamydomonas.</title>
        <authorList>
            <person name="Craig R.J."/>
            <person name="Hasan A.R."/>
            <person name="Ness R.W."/>
            <person name="Keightley P.D."/>
        </authorList>
    </citation>
    <scope>NUCLEOTIDE SEQUENCE</scope>
    <source>
        <strain evidence="3">CCAP 11/70</strain>
    </source>
</reference>
<evidence type="ECO:0000313" key="3">
    <source>
        <dbReference type="EMBL" id="KAG2487936.1"/>
    </source>
</evidence>
<comment type="caution">
    <text evidence="3">The sequence shown here is derived from an EMBL/GenBank/DDBJ whole genome shotgun (WGS) entry which is preliminary data.</text>
</comment>
<dbReference type="SUPFAM" id="SSF52833">
    <property type="entry name" value="Thioredoxin-like"/>
    <property type="match status" value="1"/>
</dbReference>
<evidence type="ECO:0000259" key="2">
    <source>
        <dbReference type="PROSITE" id="PS50033"/>
    </source>
</evidence>
<feature type="compositionally biased region" description="Gly residues" evidence="1">
    <location>
        <begin position="50"/>
        <end position="73"/>
    </location>
</feature>
<dbReference type="InterPro" id="IPR001012">
    <property type="entry name" value="UBX_dom"/>
</dbReference>
<dbReference type="Gene3D" id="3.10.20.90">
    <property type="entry name" value="Phosphatidylinositol 3-kinase Catalytic Subunit, Chain A, domain 1"/>
    <property type="match status" value="1"/>
</dbReference>
<dbReference type="InterPro" id="IPR006577">
    <property type="entry name" value="UAS"/>
</dbReference>
<dbReference type="Gene3D" id="3.40.30.10">
    <property type="entry name" value="Glutaredoxin"/>
    <property type="match status" value="1"/>
</dbReference>
<dbReference type="GO" id="GO:0043161">
    <property type="term" value="P:proteasome-mediated ubiquitin-dependent protein catabolic process"/>
    <property type="evidence" value="ECO:0007669"/>
    <property type="project" value="TreeGrafter"/>
</dbReference>
<dbReference type="InterPro" id="IPR036249">
    <property type="entry name" value="Thioredoxin-like_sf"/>
</dbReference>
<proteinExistence type="predicted"/>
<dbReference type="GO" id="GO:0043130">
    <property type="term" value="F:ubiquitin binding"/>
    <property type="evidence" value="ECO:0007669"/>
    <property type="project" value="TreeGrafter"/>
</dbReference>
<evidence type="ECO:0000256" key="1">
    <source>
        <dbReference type="SAM" id="MobiDB-lite"/>
    </source>
</evidence>
<dbReference type="PROSITE" id="PS50330">
    <property type="entry name" value="UIM"/>
    <property type="match status" value="1"/>
</dbReference>
<protein>
    <recommendedName>
        <fullName evidence="2">UBX domain-containing protein</fullName>
    </recommendedName>
</protein>
<feature type="region of interest" description="Disordered" evidence="1">
    <location>
        <begin position="356"/>
        <end position="375"/>
    </location>
</feature>
<dbReference type="SMART" id="SM00594">
    <property type="entry name" value="UAS"/>
    <property type="match status" value="1"/>
</dbReference>
<keyword evidence="4" id="KW-1185">Reference proteome</keyword>
<dbReference type="GO" id="GO:0005634">
    <property type="term" value="C:nucleus"/>
    <property type="evidence" value="ECO:0007669"/>
    <property type="project" value="TreeGrafter"/>
</dbReference>
<feature type="region of interest" description="Disordered" evidence="1">
    <location>
        <begin position="315"/>
        <end position="337"/>
    </location>
</feature>
<dbReference type="PROSITE" id="PS50033">
    <property type="entry name" value="UBX"/>
    <property type="match status" value="1"/>
</dbReference>
<dbReference type="CDD" id="cd02958">
    <property type="entry name" value="UAS"/>
    <property type="match status" value="1"/>
</dbReference>
<dbReference type="InterPro" id="IPR029071">
    <property type="entry name" value="Ubiquitin-like_domsf"/>
</dbReference>
<dbReference type="InterPro" id="IPR050730">
    <property type="entry name" value="UBX_domain-protein"/>
</dbReference>
<dbReference type="Pfam" id="PF13899">
    <property type="entry name" value="Thioredoxin_7"/>
    <property type="match status" value="1"/>
</dbReference>
<feature type="compositionally biased region" description="Gly residues" evidence="1">
    <location>
        <begin position="320"/>
        <end position="329"/>
    </location>
</feature>
<organism evidence="3 4">
    <name type="scientific">Edaphochlamys debaryana</name>
    <dbReference type="NCBI Taxonomy" id="47281"/>
    <lineage>
        <taxon>Eukaryota</taxon>
        <taxon>Viridiplantae</taxon>
        <taxon>Chlorophyta</taxon>
        <taxon>core chlorophytes</taxon>
        <taxon>Chlorophyceae</taxon>
        <taxon>CS clade</taxon>
        <taxon>Chlamydomonadales</taxon>
        <taxon>Chlamydomonadales incertae sedis</taxon>
        <taxon>Edaphochlamys</taxon>
    </lineage>
</organism>
<dbReference type="OrthoDB" id="270602at2759"/>
<dbReference type="EMBL" id="JAEHOE010000090">
    <property type="protein sequence ID" value="KAG2487936.1"/>
    <property type="molecule type" value="Genomic_DNA"/>
</dbReference>
<evidence type="ECO:0000313" key="4">
    <source>
        <dbReference type="Proteomes" id="UP000612055"/>
    </source>
</evidence>
<sequence>MADGDLVANFMAITGADDGVAIQMLEAANFVLEDAVNLFFAADGHIGGGQGGGGGGSSGSGAGGGGGGHGGAAHGLDEDGVRAPLPSKVDRLYGDDDHRHSALDRARRLAEQQYLAQRGAQASTVDVFRDFRAETTAAQAAAAAGPGADAGASAQTQGLSNLFKLPADLVFAGNAEMAKQRAEEEGKWLLINIQSATEFASHRLNRDTWSHEALKEVLKGTFVFYQTQEASQEGRALIKAYHLDSQAASSGQPACPAILVVDPVTGAQLWCRLGFMDAEKLMEELVPFMDHGPMEPGAARIANANLKRKAAAPTAAAMTGGSGGGGGGSTASANRGAMTEDEELAIAIAMSMERGAGGGGAGGMEAEAGGSGGAAGGAMAIDDDLDEEAIWAQINAANAGARQEEEAAAAAAQSRVQGPEELAAEARARVPPEPADGDPEAVRVALRLPDGQRITRRFRRTEHVSVLYDFATAECGGKSVAISHATPGGAALSDRGQSLEAAGVAGAMLAVKLVE</sequence>